<dbReference type="GO" id="GO:0044781">
    <property type="term" value="P:bacterial-type flagellum organization"/>
    <property type="evidence" value="ECO:0007669"/>
    <property type="project" value="InterPro"/>
</dbReference>
<comment type="caution">
    <text evidence="1">The sequence shown here is derived from an EMBL/GenBank/DDBJ whole genome shotgun (WGS) entry which is preliminary data.</text>
</comment>
<dbReference type="AlphaFoldDB" id="A0A4S3M8E6"/>
<gene>
    <name evidence="1" type="primary">flaF</name>
    <name evidence="1" type="ORF">E7681_09410</name>
</gene>
<dbReference type="NCBIfam" id="NF009435">
    <property type="entry name" value="PRK12794.1"/>
    <property type="match status" value="1"/>
</dbReference>
<keyword evidence="1" id="KW-0282">Flagellum</keyword>
<reference evidence="1 2" key="1">
    <citation type="submission" date="2019-04" db="EMBL/GenBank/DDBJ databases">
        <title>Draft genome sequence of Youngimonas vesicularis.</title>
        <authorList>
            <person name="Hameed A."/>
        </authorList>
    </citation>
    <scope>NUCLEOTIDE SEQUENCE [LARGE SCALE GENOMIC DNA]</scope>
    <source>
        <strain evidence="1 2">CC-AMW-E</strain>
    </source>
</reference>
<dbReference type="Pfam" id="PF07309">
    <property type="entry name" value="FlaF"/>
    <property type="match status" value="1"/>
</dbReference>
<evidence type="ECO:0000313" key="1">
    <source>
        <dbReference type="EMBL" id="THD73823.1"/>
    </source>
</evidence>
<dbReference type="EMBL" id="SSMD01000004">
    <property type="protein sequence ID" value="THD73823.1"/>
    <property type="molecule type" value="Genomic_DNA"/>
</dbReference>
<keyword evidence="1" id="KW-0969">Cilium</keyword>
<dbReference type="OrthoDB" id="9808944at2"/>
<dbReference type="RefSeq" id="WP_136339035.1">
    <property type="nucleotide sequence ID" value="NZ_SSMD01000004.1"/>
</dbReference>
<dbReference type="InterPro" id="IPR010845">
    <property type="entry name" value="FlaF"/>
</dbReference>
<protein>
    <submittedName>
        <fullName evidence="1">Flagellar biosynthesis regulator FlaF</fullName>
    </submittedName>
</protein>
<organism evidence="1 2">
    <name type="scientific">Thalassobius vesicularis</name>
    <dbReference type="NCBI Taxonomy" id="1294297"/>
    <lineage>
        <taxon>Bacteria</taxon>
        <taxon>Pseudomonadati</taxon>
        <taxon>Pseudomonadota</taxon>
        <taxon>Alphaproteobacteria</taxon>
        <taxon>Rhodobacterales</taxon>
        <taxon>Roseobacteraceae</taxon>
        <taxon>Thalassovita</taxon>
    </lineage>
</organism>
<evidence type="ECO:0000313" key="2">
    <source>
        <dbReference type="Proteomes" id="UP000306113"/>
    </source>
</evidence>
<keyword evidence="1" id="KW-0966">Cell projection</keyword>
<dbReference type="Proteomes" id="UP000306113">
    <property type="component" value="Unassembled WGS sequence"/>
</dbReference>
<name>A0A4S3M8E6_9RHOB</name>
<sequence length="122" mass="13554">MNAQMNAQRAYSQTAGSIRTPRSVEYEAFARITHRLKSAADSGNMSGLASAIHLNRKLWTLLARDVADADNGLPTDLRARIFYLAEFTNEHSRKILRKGASALPLIDLNTAIMRGLQQQENV</sequence>
<accession>A0A4S3M8E6</accession>
<proteinExistence type="predicted"/>
<keyword evidence="2" id="KW-1185">Reference proteome</keyword>